<dbReference type="RefSeq" id="WP_187481713.1">
    <property type="nucleotide sequence ID" value="NZ_CP060695.1"/>
</dbReference>
<name>A0A7G9L842_9FLAO</name>
<dbReference type="Proteomes" id="UP000515808">
    <property type="component" value="Chromosome"/>
</dbReference>
<organism evidence="1 2">
    <name type="scientific">Polaribacter pectinis</name>
    <dbReference type="NCBI Taxonomy" id="2738844"/>
    <lineage>
        <taxon>Bacteria</taxon>
        <taxon>Pseudomonadati</taxon>
        <taxon>Bacteroidota</taxon>
        <taxon>Flavobacteriia</taxon>
        <taxon>Flavobacteriales</taxon>
        <taxon>Flavobacteriaceae</taxon>
    </lineage>
</organism>
<keyword evidence="2" id="KW-1185">Reference proteome</keyword>
<proteinExistence type="predicted"/>
<gene>
    <name evidence="1" type="ORF">H9W90_11365</name>
</gene>
<dbReference type="Gene3D" id="3.30.300.20">
    <property type="match status" value="1"/>
</dbReference>
<sequence>MATNTVTTVWAQKEQFESDNPSGHKLTMFSVADEENKDTTGYGPKALMLSSLAGCSALDVISLLKKMRAEVEDFKIEITAELTDEHPKFYNKVKVDYHFSDAELQPEKIQKAVNLSVTKYCGVMEMFRQFADVKTEIFLHEITVKE</sequence>
<dbReference type="Pfam" id="PF02566">
    <property type="entry name" value="OsmC"/>
    <property type="match status" value="1"/>
</dbReference>
<dbReference type="EMBL" id="CP060695">
    <property type="protein sequence ID" value="QNM84791.1"/>
    <property type="molecule type" value="Genomic_DNA"/>
</dbReference>
<dbReference type="PANTHER" id="PTHR34352">
    <property type="entry name" value="PROTEIN YHFA"/>
    <property type="match status" value="1"/>
</dbReference>
<evidence type="ECO:0000313" key="2">
    <source>
        <dbReference type="Proteomes" id="UP000515808"/>
    </source>
</evidence>
<dbReference type="InterPro" id="IPR015946">
    <property type="entry name" value="KH_dom-like_a/b"/>
</dbReference>
<reference evidence="1 2" key="1">
    <citation type="submission" date="2020-08" db="EMBL/GenBank/DDBJ databases">
        <title>Polaribacter sp. L12M9 isolated from gut of the Korean scallop.</title>
        <authorList>
            <person name="Jeong Y.S."/>
        </authorList>
    </citation>
    <scope>NUCLEOTIDE SEQUENCE [LARGE SCALE GENOMIC DNA]</scope>
    <source>
        <strain evidence="1 2">L12M9</strain>
    </source>
</reference>
<dbReference type="SUPFAM" id="SSF82784">
    <property type="entry name" value="OsmC-like"/>
    <property type="match status" value="1"/>
</dbReference>
<dbReference type="AlphaFoldDB" id="A0A7G9L842"/>
<dbReference type="InterPro" id="IPR003718">
    <property type="entry name" value="OsmC/Ohr_fam"/>
</dbReference>
<dbReference type="InterPro" id="IPR036102">
    <property type="entry name" value="OsmC/Ohrsf"/>
</dbReference>
<evidence type="ECO:0000313" key="1">
    <source>
        <dbReference type="EMBL" id="QNM84791.1"/>
    </source>
</evidence>
<dbReference type="PANTHER" id="PTHR34352:SF1">
    <property type="entry name" value="PROTEIN YHFA"/>
    <property type="match status" value="1"/>
</dbReference>
<dbReference type="KEGG" id="ppec:H9W90_11365"/>
<protein>
    <submittedName>
        <fullName evidence="1">OsmC family protein</fullName>
    </submittedName>
</protein>
<accession>A0A7G9L842</accession>